<feature type="transmembrane region" description="Helical" evidence="2">
    <location>
        <begin position="53"/>
        <end position="70"/>
    </location>
</feature>
<gene>
    <name evidence="3" type="ORF">SAMEA3545359_01416</name>
</gene>
<evidence type="ECO:0008006" key="4">
    <source>
        <dbReference type="Google" id="ProtNLM"/>
    </source>
</evidence>
<feature type="compositionally biased region" description="Acidic residues" evidence="1">
    <location>
        <begin position="250"/>
        <end position="264"/>
    </location>
</feature>
<feature type="transmembrane region" description="Helical" evidence="2">
    <location>
        <begin position="15"/>
        <end position="33"/>
    </location>
</feature>
<keyword evidence="2" id="KW-0472">Membrane</keyword>
<reference evidence="3" key="1">
    <citation type="submission" date="2015-09" db="EMBL/GenBank/DDBJ databases">
        <authorList>
            <consortium name="Pathogen Informatics"/>
        </authorList>
    </citation>
    <scope>NUCLEOTIDE SEQUENCE</scope>
    <source>
        <strain evidence="3">2789STDY5834896</strain>
    </source>
</reference>
<feature type="region of interest" description="Disordered" evidence="1">
    <location>
        <begin position="238"/>
        <end position="294"/>
    </location>
</feature>
<dbReference type="EMBL" id="FMHG01000001">
    <property type="protein sequence ID" value="SCJ68383.1"/>
    <property type="molecule type" value="Genomic_DNA"/>
</dbReference>
<evidence type="ECO:0000256" key="2">
    <source>
        <dbReference type="SAM" id="Phobius"/>
    </source>
</evidence>
<feature type="transmembrane region" description="Helical" evidence="2">
    <location>
        <begin position="135"/>
        <end position="156"/>
    </location>
</feature>
<feature type="transmembrane region" description="Helical" evidence="2">
    <location>
        <begin position="104"/>
        <end position="123"/>
    </location>
</feature>
<dbReference type="AlphaFoldDB" id="A0A1C6IFM0"/>
<sequence>MTNQLADKQPLLQKLYRALGLLGTVFTAAYLFSDLVVRVAKFGFGPLLTSMPDYYLPMVLLLAIFVLMILKLDTAAAVLIGVTLVYTAVDNMLIAGAYGQSFQILLQLILPILFALAAVYLAVFRGAVPALNTVAAVLAAVYGLFVFITSGLLNWLGGGYDILYILYATAAYLLLPLALAVLLLYGASRGSRFSRQEIEVHRAAKSGHRVETQLGQLENLRSQGVLSEEEYRQKREAVLAGSGGAAGSEEAVEPAPAEEDESWLDDLVTADGADEDPEDGEDIGDDGENGPEEK</sequence>
<feature type="transmembrane region" description="Helical" evidence="2">
    <location>
        <begin position="77"/>
        <end position="98"/>
    </location>
</feature>
<keyword evidence="2" id="KW-0812">Transmembrane</keyword>
<keyword evidence="2" id="KW-1133">Transmembrane helix</keyword>
<organism evidence="3">
    <name type="scientific">uncultured Anaerotruncus sp</name>
    <dbReference type="NCBI Taxonomy" id="905011"/>
    <lineage>
        <taxon>Bacteria</taxon>
        <taxon>Bacillati</taxon>
        <taxon>Bacillota</taxon>
        <taxon>Clostridia</taxon>
        <taxon>Eubacteriales</taxon>
        <taxon>Oscillospiraceae</taxon>
        <taxon>Anaerotruncus</taxon>
        <taxon>environmental samples</taxon>
    </lineage>
</organism>
<protein>
    <recommendedName>
        <fullName evidence="4">SHOCT domain-containing protein</fullName>
    </recommendedName>
</protein>
<evidence type="ECO:0000256" key="1">
    <source>
        <dbReference type="SAM" id="MobiDB-lite"/>
    </source>
</evidence>
<name>A0A1C6IFM0_9FIRM</name>
<proteinExistence type="predicted"/>
<feature type="compositionally biased region" description="Acidic residues" evidence="1">
    <location>
        <begin position="272"/>
        <end position="294"/>
    </location>
</feature>
<feature type="transmembrane region" description="Helical" evidence="2">
    <location>
        <begin position="162"/>
        <end position="185"/>
    </location>
</feature>
<accession>A0A1C6IFM0</accession>
<evidence type="ECO:0000313" key="3">
    <source>
        <dbReference type="EMBL" id="SCJ68383.1"/>
    </source>
</evidence>